<reference evidence="2 3" key="1">
    <citation type="journal article" date="2020" name="ISME J.">
        <title>Uncovering the hidden diversity of litter-decomposition mechanisms in mushroom-forming fungi.</title>
        <authorList>
            <person name="Floudas D."/>
            <person name="Bentzer J."/>
            <person name="Ahren D."/>
            <person name="Johansson T."/>
            <person name="Persson P."/>
            <person name="Tunlid A."/>
        </authorList>
    </citation>
    <scope>NUCLEOTIDE SEQUENCE [LARGE SCALE GENOMIC DNA]</scope>
    <source>
        <strain evidence="2 3">CBS 406.79</strain>
    </source>
</reference>
<dbReference type="Gene3D" id="3.90.226.10">
    <property type="entry name" value="2-enoyl-CoA Hydratase, Chain A, domain 1"/>
    <property type="match status" value="1"/>
</dbReference>
<evidence type="ECO:0000256" key="1">
    <source>
        <dbReference type="ARBA" id="ARBA00005254"/>
    </source>
</evidence>
<name>A0A8H5CZ89_9AGAR</name>
<dbReference type="InterPro" id="IPR001753">
    <property type="entry name" value="Enoyl-CoA_hydra/iso"/>
</dbReference>
<sequence>MSLPELPAIDLTEIVASLQDGILLITLRNSRKTNSFTEKMSHDLIRVFQWGDADDRVRVILLTADPKERAFCAGADMEEVIKGSVLLGRKEDSEDG</sequence>
<comment type="similarity">
    <text evidence="1">Belongs to the enoyl-CoA hydratase/isomerase family.</text>
</comment>
<dbReference type="Pfam" id="PF00378">
    <property type="entry name" value="ECH_1"/>
    <property type="match status" value="1"/>
</dbReference>
<evidence type="ECO:0000313" key="3">
    <source>
        <dbReference type="Proteomes" id="UP000518752"/>
    </source>
</evidence>
<accession>A0A8H5CZ89</accession>
<dbReference type="InterPro" id="IPR029045">
    <property type="entry name" value="ClpP/crotonase-like_dom_sf"/>
</dbReference>
<organism evidence="2 3">
    <name type="scientific">Collybiopsis confluens</name>
    <dbReference type="NCBI Taxonomy" id="2823264"/>
    <lineage>
        <taxon>Eukaryota</taxon>
        <taxon>Fungi</taxon>
        <taxon>Dikarya</taxon>
        <taxon>Basidiomycota</taxon>
        <taxon>Agaricomycotina</taxon>
        <taxon>Agaricomycetes</taxon>
        <taxon>Agaricomycetidae</taxon>
        <taxon>Agaricales</taxon>
        <taxon>Marasmiineae</taxon>
        <taxon>Omphalotaceae</taxon>
        <taxon>Collybiopsis</taxon>
    </lineage>
</organism>
<keyword evidence="3" id="KW-1185">Reference proteome</keyword>
<evidence type="ECO:0000313" key="2">
    <source>
        <dbReference type="EMBL" id="KAF5350721.1"/>
    </source>
</evidence>
<dbReference type="EMBL" id="JAACJN010000293">
    <property type="protein sequence ID" value="KAF5350721.1"/>
    <property type="molecule type" value="Genomic_DNA"/>
</dbReference>
<dbReference type="PANTHER" id="PTHR43802">
    <property type="entry name" value="ENOYL-COA HYDRATASE"/>
    <property type="match status" value="1"/>
</dbReference>
<proteinExistence type="inferred from homology"/>
<evidence type="ECO:0008006" key="4">
    <source>
        <dbReference type="Google" id="ProtNLM"/>
    </source>
</evidence>
<dbReference type="PANTHER" id="PTHR43802:SF1">
    <property type="entry name" value="IP11341P-RELATED"/>
    <property type="match status" value="1"/>
</dbReference>
<dbReference type="AlphaFoldDB" id="A0A8H5CZ89"/>
<dbReference type="Proteomes" id="UP000518752">
    <property type="component" value="Unassembled WGS sequence"/>
</dbReference>
<gene>
    <name evidence="2" type="ORF">D9757_012588</name>
</gene>
<protein>
    <recommendedName>
        <fullName evidence="4">Enoyl-CoA hydratase</fullName>
    </recommendedName>
</protein>
<dbReference type="SUPFAM" id="SSF52096">
    <property type="entry name" value="ClpP/crotonase"/>
    <property type="match status" value="1"/>
</dbReference>
<comment type="caution">
    <text evidence="2">The sequence shown here is derived from an EMBL/GenBank/DDBJ whole genome shotgun (WGS) entry which is preliminary data.</text>
</comment>
<dbReference type="OrthoDB" id="2018133at2759"/>